<evidence type="ECO:0000259" key="1">
    <source>
        <dbReference type="Pfam" id="PF13649"/>
    </source>
</evidence>
<dbReference type="EMBL" id="JBHUCX010000044">
    <property type="protein sequence ID" value="MFD1676247.1"/>
    <property type="molecule type" value="Genomic_DNA"/>
</dbReference>
<keyword evidence="3" id="KW-1185">Reference proteome</keyword>
<dbReference type="Proteomes" id="UP001597079">
    <property type="component" value="Unassembled WGS sequence"/>
</dbReference>
<gene>
    <name evidence="2" type="ORF">ACFSB2_16200</name>
</gene>
<name>A0ABW4JIP4_9BACL</name>
<evidence type="ECO:0000313" key="3">
    <source>
        <dbReference type="Proteomes" id="UP001597079"/>
    </source>
</evidence>
<dbReference type="InterPro" id="IPR029063">
    <property type="entry name" value="SAM-dependent_MTases_sf"/>
</dbReference>
<protein>
    <submittedName>
        <fullName evidence="2">Methyltransferase domain-containing protein</fullName>
    </submittedName>
</protein>
<dbReference type="GO" id="GO:0008168">
    <property type="term" value="F:methyltransferase activity"/>
    <property type="evidence" value="ECO:0007669"/>
    <property type="project" value="UniProtKB-KW"/>
</dbReference>
<dbReference type="Gene3D" id="3.40.50.150">
    <property type="entry name" value="Vaccinia Virus protein VP39"/>
    <property type="match status" value="1"/>
</dbReference>
<proteinExistence type="predicted"/>
<comment type="caution">
    <text evidence="2">The sequence shown here is derived from an EMBL/GenBank/DDBJ whole genome shotgun (WGS) entry which is preliminary data.</text>
</comment>
<organism evidence="2 3">
    <name type="scientific">Alicyclobacillus fodiniaquatilis</name>
    <dbReference type="NCBI Taxonomy" id="1661150"/>
    <lineage>
        <taxon>Bacteria</taxon>
        <taxon>Bacillati</taxon>
        <taxon>Bacillota</taxon>
        <taxon>Bacilli</taxon>
        <taxon>Bacillales</taxon>
        <taxon>Alicyclobacillaceae</taxon>
        <taxon>Alicyclobacillus</taxon>
    </lineage>
</organism>
<dbReference type="GO" id="GO:0032259">
    <property type="term" value="P:methylation"/>
    <property type="evidence" value="ECO:0007669"/>
    <property type="project" value="UniProtKB-KW"/>
</dbReference>
<keyword evidence="2" id="KW-0489">Methyltransferase</keyword>
<evidence type="ECO:0000313" key="2">
    <source>
        <dbReference type="EMBL" id="MFD1676247.1"/>
    </source>
</evidence>
<sequence length="202" mass="23261">MKNDKELLDFYLELRGPEAQPWNLSPESLYLEYVTRDYIKKHLKIFEGIQVCNVGIGVGEWDDYLGYLLVGKGELTSIDIDSEICGMFQYRQMREAHPNASKVLCMDILNSTIPSEQFDVVTIIGSTVRETGEYKKTLRACIDLVRTGGHLIYMDFLKNHSEEKFIDFIKETELILEDITIFDSHPSVSCFLSKTKKVMEAR</sequence>
<dbReference type="InterPro" id="IPR041698">
    <property type="entry name" value="Methyltransf_25"/>
</dbReference>
<dbReference type="SUPFAM" id="SSF53335">
    <property type="entry name" value="S-adenosyl-L-methionine-dependent methyltransferases"/>
    <property type="match status" value="1"/>
</dbReference>
<keyword evidence="2" id="KW-0808">Transferase</keyword>
<feature type="domain" description="Methyltransferase" evidence="1">
    <location>
        <begin position="51"/>
        <end position="149"/>
    </location>
</feature>
<reference evidence="3" key="1">
    <citation type="journal article" date="2019" name="Int. J. Syst. Evol. Microbiol.">
        <title>The Global Catalogue of Microorganisms (GCM) 10K type strain sequencing project: providing services to taxonomists for standard genome sequencing and annotation.</title>
        <authorList>
            <consortium name="The Broad Institute Genomics Platform"/>
            <consortium name="The Broad Institute Genome Sequencing Center for Infectious Disease"/>
            <person name="Wu L."/>
            <person name="Ma J."/>
        </authorList>
    </citation>
    <scope>NUCLEOTIDE SEQUENCE [LARGE SCALE GENOMIC DNA]</scope>
    <source>
        <strain evidence="3">CGMCC 1.12286</strain>
    </source>
</reference>
<dbReference type="Pfam" id="PF13649">
    <property type="entry name" value="Methyltransf_25"/>
    <property type="match status" value="1"/>
</dbReference>
<dbReference type="RefSeq" id="WP_377944131.1">
    <property type="nucleotide sequence ID" value="NZ_JBHUCX010000044.1"/>
</dbReference>
<dbReference type="CDD" id="cd02440">
    <property type="entry name" value="AdoMet_MTases"/>
    <property type="match status" value="1"/>
</dbReference>
<accession>A0ABW4JIP4</accession>